<dbReference type="Pfam" id="PF11917">
    <property type="entry name" value="DUF3435"/>
    <property type="match status" value="2"/>
</dbReference>
<dbReference type="STRING" id="1081108.A0A168CRM7"/>
<name>A0A168CRM7_CORDF</name>
<organism evidence="2 3">
    <name type="scientific">Akanthomyces lecanii RCEF 1005</name>
    <dbReference type="NCBI Taxonomy" id="1081108"/>
    <lineage>
        <taxon>Eukaryota</taxon>
        <taxon>Fungi</taxon>
        <taxon>Dikarya</taxon>
        <taxon>Ascomycota</taxon>
        <taxon>Pezizomycotina</taxon>
        <taxon>Sordariomycetes</taxon>
        <taxon>Hypocreomycetidae</taxon>
        <taxon>Hypocreales</taxon>
        <taxon>Cordycipitaceae</taxon>
        <taxon>Akanthomyces</taxon>
        <taxon>Cordyceps confragosa</taxon>
    </lineage>
</organism>
<sequence>MAVAKAPTRIQRPPEYYRSKRQRLATDGAVKKRHADTTKVNMHGVKVKWTRHCAHLCTSPQDHLKYSTKEDIMTFMEWMLDTHQRIRKRSTVHAYKRILFQIYRKSAGADFDKFANEEINDHINGYLTIRYKLDTSINEKPVMDVDDVYLVLHHHWVHDTSVFPDERQRIQLALLILLQAYTVTRPRVLAYKKLSRKAIKDHYFGNEDEDNEPEYAENWDPKEDDFKTICYRDVKLLLLKNPDGGRDLPAMEVDTLLFDAILPFLALAQLDNAFKAEVRNIEDFYKVKVRAPRRSLDFDWKEDIRDTPIFRQAVVSCEGTIQTSPTEALRYHTYLYYLQRLGLTTGFMQILNPYCIRRGSGEAVEGEHIRGCEPHGVLTSRSRRYASAAPASHVPHRCGDLPGLHQPARAV</sequence>
<comment type="caution">
    <text evidence="2">The sequence shown here is derived from an EMBL/GenBank/DDBJ whole genome shotgun (WGS) entry which is preliminary data.</text>
</comment>
<dbReference type="PANTHER" id="PTHR37535:SF4">
    <property type="entry name" value="FLUG DOMAIN-CONTAINING PROTEIN"/>
    <property type="match status" value="1"/>
</dbReference>
<evidence type="ECO:0000256" key="1">
    <source>
        <dbReference type="SAM" id="MobiDB-lite"/>
    </source>
</evidence>
<dbReference type="EMBL" id="AZHF01000008">
    <property type="protein sequence ID" value="OAA71705.1"/>
    <property type="molecule type" value="Genomic_DNA"/>
</dbReference>
<protein>
    <recommendedName>
        <fullName evidence="4">FluG domain-containing protein</fullName>
    </recommendedName>
</protein>
<accession>A0A168CRM7</accession>
<feature type="region of interest" description="Disordered" evidence="1">
    <location>
        <begin position="392"/>
        <end position="411"/>
    </location>
</feature>
<dbReference type="Proteomes" id="UP000076881">
    <property type="component" value="Unassembled WGS sequence"/>
</dbReference>
<evidence type="ECO:0008006" key="4">
    <source>
        <dbReference type="Google" id="ProtNLM"/>
    </source>
</evidence>
<dbReference type="InterPro" id="IPR021842">
    <property type="entry name" value="DUF3435"/>
</dbReference>
<reference evidence="2 3" key="1">
    <citation type="journal article" date="2016" name="Genome Biol. Evol.">
        <title>Divergent and convergent evolution of fungal pathogenicity.</title>
        <authorList>
            <person name="Shang Y."/>
            <person name="Xiao G."/>
            <person name="Zheng P."/>
            <person name="Cen K."/>
            <person name="Zhan S."/>
            <person name="Wang C."/>
        </authorList>
    </citation>
    <scope>NUCLEOTIDE SEQUENCE [LARGE SCALE GENOMIC DNA]</scope>
    <source>
        <strain evidence="2 3">RCEF 1005</strain>
    </source>
</reference>
<dbReference type="PANTHER" id="PTHR37535">
    <property type="entry name" value="FLUG DOMAIN PROTEIN"/>
    <property type="match status" value="1"/>
</dbReference>
<gene>
    <name evidence="2" type="ORF">LEL_08940</name>
</gene>
<proteinExistence type="predicted"/>
<dbReference type="AlphaFoldDB" id="A0A168CRM7"/>
<evidence type="ECO:0000313" key="3">
    <source>
        <dbReference type="Proteomes" id="UP000076881"/>
    </source>
</evidence>
<dbReference type="OrthoDB" id="4958261at2759"/>
<evidence type="ECO:0000313" key="2">
    <source>
        <dbReference type="EMBL" id="OAA71705.1"/>
    </source>
</evidence>
<keyword evidence="3" id="KW-1185">Reference proteome</keyword>